<dbReference type="Proteomes" id="UP001642360">
    <property type="component" value="Unassembled WGS sequence"/>
</dbReference>
<keyword evidence="3" id="KW-1185">Reference proteome</keyword>
<reference evidence="1 3" key="1">
    <citation type="submission" date="2024-02" db="EMBL/GenBank/DDBJ databases">
        <authorList>
            <person name="Vignale AGUSTIN F."/>
            <person name="Sosa J E."/>
            <person name="Modenutti C."/>
        </authorList>
    </citation>
    <scope>NUCLEOTIDE SEQUENCE [LARGE SCALE GENOMIC DNA]</scope>
</reference>
<evidence type="ECO:0000313" key="2">
    <source>
        <dbReference type="EMBL" id="CAK9187939.1"/>
    </source>
</evidence>
<organism evidence="1 3">
    <name type="scientific">Ilex paraguariensis</name>
    <name type="common">yerba mate</name>
    <dbReference type="NCBI Taxonomy" id="185542"/>
    <lineage>
        <taxon>Eukaryota</taxon>
        <taxon>Viridiplantae</taxon>
        <taxon>Streptophyta</taxon>
        <taxon>Embryophyta</taxon>
        <taxon>Tracheophyta</taxon>
        <taxon>Spermatophyta</taxon>
        <taxon>Magnoliopsida</taxon>
        <taxon>eudicotyledons</taxon>
        <taxon>Gunneridae</taxon>
        <taxon>Pentapetalae</taxon>
        <taxon>asterids</taxon>
        <taxon>campanulids</taxon>
        <taxon>Aquifoliales</taxon>
        <taxon>Aquifoliaceae</taxon>
        <taxon>Ilex</taxon>
    </lineage>
</organism>
<dbReference type="EMBL" id="CAUOFW020002870">
    <property type="protein sequence ID" value="CAK9156523.1"/>
    <property type="molecule type" value="Genomic_DNA"/>
</dbReference>
<sequence length="106" mass="11296">MGSDFTITGDAYSSTSSNLTLHEASFGFFALCEDMMSAEKVWSLSNFPSGLSHESQCVELLSKNNDLGGVLLPPFDNLKSLEVRTGTCGTSLAQAKNITGNLKAKL</sequence>
<dbReference type="AlphaFoldDB" id="A0ABC8SND1"/>
<evidence type="ECO:0000313" key="3">
    <source>
        <dbReference type="Proteomes" id="UP001642360"/>
    </source>
</evidence>
<comment type="caution">
    <text evidence="1">The sequence shown here is derived from an EMBL/GenBank/DDBJ whole genome shotgun (WGS) entry which is preliminary data.</text>
</comment>
<accession>A0ABC8SND1</accession>
<gene>
    <name evidence="1" type="ORF">ILEXP_LOCUS25070</name>
    <name evidence="2" type="ORF">ILEXP_LOCUS58553</name>
</gene>
<name>A0ABC8SND1_9AQUA</name>
<protein>
    <submittedName>
        <fullName evidence="1">Uncharacterized protein</fullName>
    </submittedName>
</protein>
<dbReference type="EMBL" id="CAUOFW020010213">
    <property type="protein sequence ID" value="CAK9187939.1"/>
    <property type="molecule type" value="Genomic_DNA"/>
</dbReference>
<proteinExistence type="predicted"/>
<evidence type="ECO:0000313" key="1">
    <source>
        <dbReference type="EMBL" id="CAK9156523.1"/>
    </source>
</evidence>